<evidence type="ECO:0000256" key="8">
    <source>
        <dbReference type="NCBIfam" id="TIGR00187"/>
    </source>
</evidence>
<evidence type="ECO:0000256" key="7">
    <source>
        <dbReference type="ARBA" id="ARBA00022737"/>
    </source>
</evidence>
<name>A0A7J9SHU6_9EURY</name>
<gene>
    <name evidence="11" type="ORF">H5V44_09570</name>
</gene>
<evidence type="ECO:0000256" key="4">
    <source>
        <dbReference type="ARBA" id="ARBA00013950"/>
    </source>
</evidence>
<comment type="pathway">
    <text evidence="2">Cofactor biosynthesis; riboflavin biosynthesis; riboflavin from 2-hydroxy-3-oxobutyl phosphate and 5-amino-6-(D-ribitylamino)uracil: step 2/2.</text>
</comment>
<dbReference type="InterPro" id="IPR001783">
    <property type="entry name" value="Lumazine-bd"/>
</dbReference>
<sequence>MFTGIIETTGTVVEATEDEGGRRLRIAVDAAGTAAASDADDDTDASVADAAVSYDDLHHGQSIAVSGACLTVEAFRTEPTPEFEVFLAAETIEKTYLGSVAAGDAVNLERALAADGRFDGHLVQGHVDTTTEITGIERVGDDWLFEFDLPEDVERYVVSKGSIAIDGISLTVAERGADRFAVAIIPTTYDLTNLSEKSVGDPVHVEVDVIAKYAERMIEGYADRVAGESDSSHG</sequence>
<accession>A0A7J9SHU6</accession>
<dbReference type="InterPro" id="IPR026017">
    <property type="entry name" value="Lumazine-bd_dom"/>
</dbReference>
<evidence type="ECO:0000256" key="1">
    <source>
        <dbReference type="ARBA" id="ARBA00002803"/>
    </source>
</evidence>
<evidence type="ECO:0000256" key="2">
    <source>
        <dbReference type="ARBA" id="ARBA00004887"/>
    </source>
</evidence>
<dbReference type="EMBL" id="JACKXD010000003">
    <property type="protein sequence ID" value="MBB6646534.1"/>
    <property type="molecule type" value="Genomic_DNA"/>
</dbReference>
<dbReference type="SUPFAM" id="SSF63380">
    <property type="entry name" value="Riboflavin synthase domain-like"/>
    <property type="match status" value="2"/>
</dbReference>
<organism evidence="11 12">
    <name type="scientific">Halobellus ruber</name>
    <dbReference type="NCBI Taxonomy" id="2761102"/>
    <lineage>
        <taxon>Archaea</taxon>
        <taxon>Methanobacteriati</taxon>
        <taxon>Methanobacteriota</taxon>
        <taxon>Stenosarchaea group</taxon>
        <taxon>Halobacteria</taxon>
        <taxon>Halobacteriales</taxon>
        <taxon>Haloferacaceae</taxon>
        <taxon>Halobellus</taxon>
    </lineage>
</organism>
<dbReference type="PROSITE" id="PS51177">
    <property type="entry name" value="LUMAZINE_BIND"/>
    <property type="match status" value="2"/>
</dbReference>
<feature type="domain" description="Lumazine-binding" evidence="10">
    <location>
        <begin position="122"/>
        <end position="218"/>
    </location>
</feature>
<keyword evidence="12" id="KW-1185">Reference proteome</keyword>
<dbReference type="Pfam" id="PF00677">
    <property type="entry name" value="Lum_binding"/>
    <property type="match status" value="2"/>
</dbReference>
<proteinExistence type="predicted"/>
<dbReference type="AlphaFoldDB" id="A0A7J9SHU6"/>
<feature type="repeat" description="Lumazine-binding" evidence="9">
    <location>
        <begin position="1"/>
        <end position="121"/>
    </location>
</feature>
<dbReference type="Gene3D" id="2.40.30.20">
    <property type="match status" value="2"/>
</dbReference>
<dbReference type="CDD" id="cd00402">
    <property type="entry name" value="Riboflavin_synthase_like"/>
    <property type="match status" value="1"/>
</dbReference>
<evidence type="ECO:0000259" key="10">
    <source>
        <dbReference type="PROSITE" id="PS51177"/>
    </source>
</evidence>
<evidence type="ECO:0000256" key="5">
    <source>
        <dbReference type="ARBA" id="ARBA00022619"/>
    </source>
</evidence>
<dbReference type="GO" id="GO:0004746">
    <property type="term" value="F:riboflavin synthase activity"/>
    <property type="evidence" value="ECO:0007669"/>
    <property type="project" value="UniProtKB-UniRule"/>
</dbReference>
<dbReference type="Proteomes" id="UP000546257">
    <property type="component" value="Unassembled WGS sequence"/>
</dbReference>
<reference evidence="11 12" key="1">
    <citation type="submission" date="2020-08" db="EMBL/GenBank/DDBJ databases">
        <authorList>
            <person name="Seo M.-J."/>
        </authorList>
    </citation>
    <scope>NUCLEOTIDE SEQUENCE [LARGE SCALE GENOMIC DNA]</scope>
    <source>
        <strain evidence="11 12">MBLA0160</strain>
    </source>
</reference>
<dbReference type="PANTHER" id="PTHR21098">
    <property type="entry name" value="RIBOFLAVIN SYNTHASE ALPHA CHAIN"/>
    <property type="match status" value="1"/>
</dbReference>
<evidence type="ECO:0000256" key="6">
    <source>
        <dbReference type="ARBA" id="ARBA00022679"/>
    </source>
</evidence>
<comment type="function">
    <text evidence="1">Catalyzes the dismutation of two molecules of 6,7-dimethyl-8-ribityllumazine, resulting in the formation of riboflavin and 5-amino-6-(D-ribitylamino)uracil.</text>
</comment>
<evidence type="ECO:0000313" key="11">
    <source>
        <dbReference type="EMBL" id="MBB6646534.1"/>
    </source>
</evidence>
<protein>
    <recommendedName>
        <fullName evidence="4 8">Riboflavin synthase</fullName>
        <ecNumber evidence="3 8">2.5.1.9</ecNumber>
    </recommendedName>
</protein>
<keyword evidence="6 11" id="KW-0808">Transferase</keyword>
<feature type="repeat" description="Lumazine-binding" evidence="9">
    <location>
        <begin position="122"/>
        <end position="218"/>
    </location>
</feature>
<dbReference type="InterPro" id="IPR017938">
    <property type="entry name" value="Riboflavin_synthase-like_b-brl"/>
</dbReference>
<dbReference type="PANTHER" id="PTHR21098:SF0">
    <property type="entry name" value="RIBOFLAVIN SYNTHASE"/>
    <property type="match status" value="1"/>
</dbReference>
<dbReference type="RefSeq" id="WP_185192903.1">
    <property type="nucleotide sequence ID" value="NZ_JACKXD010000003.1"/>
</dbReference>
<dbReference type="GO" id="GO:0009231">
    <property type="term" value="P:riboflavin biosynthetic process"/>
    <property type="evidence" value="ECO:0007669"/>
    <property type="project" value="UniProtKB-KW"/>
</dbReference>
<dbReference type="EC" id="2.5.1.9" evidence="3 8"/>
<keyword evidence="5" id="KW-0686">Riboflavin biosynthesis</keyword>
<dbReference type="PIRSF" id="PIRSF000498">
    <property type="entry name" value="Riboflavin_syn_A"/>
    <property type="match status" value="1"/>
</dbReference>
<dbReference type="InterPro" id="IPR023366">
    <property type="entry name" value="ATP_synth_asu-like_sf"/>
</dbReference>
<dbReference type="FunFam" id="2.40.30.20:FF:000004">
    <property type="entry name" value="Riboflavin synthase, alpha subunit"/>
    <property type="match status" value="1"/>
</dbReference>
<dbReference type="NCBIfam" id="NF006767">
    <property type="entry name" value="PRK09289.1"/>
    <property type="match status" value="1"/>
</dbReference>
<keyword evidence="7" id="KW-0677">Repeat</keyword>
<evidence type="ECO:0000256" key="9">
    <source>
        <dbReference type="PROSITE-ProRule" id="PRU00524"/>
    </source>
</evidence>
<feature type="domain" description="Lumazine-binding" evidence="10">
    <location>
        <begin position="1"/>
        <end position="121"/>
    </location>
</feature>
<evidence type="ECO:0000313" key="12">
    <source>
        <dbReference type="Proteomes" id="UP000546257"/>
    </source>
</evidence>
<comment type="caution">
    <text evidence="11">The sequence shown here is derived from an EMBL/GenBank/DDBJ whole genome shotgun (WGS) entry which is preliminary data.</text>
</comment>
<evidence type="ECO:0000256" key="3">
    <source>
        <dbReference type="ARBA" id="ARBA00012827"/>
    </source>
</evidence>
<dbReference type="NCBIfam" id="TIGR00187">
    <property type="entry name" value="ribE"/>
    <property type="match status" value="1"/>
</dbReference>